<keyword evidence="2" id="KW-1133">Transmembrane helix</keyword>
<name>A0A835H7H9_9MAGN</name>
<sequence length="303" mass="34276">MEVAWSFLIWSSICLSVVLVLQLLQGKTRNSSRPLPPGPPRWPIVGNLFDLGQIPHQTLAGLVQKYGPVMWLQLGAVNNVVIQSTRASRELFKNHDLTYSGRTITEAMKACSYDQGSLAIAQYGPYWRTMKRICIEELSASKRVNETAALRKKNIDKMIQWIDEEGQVKGGVRVAQFVFLTTFNLLGNLMLSRDLLDPKSKEGSVFFDAMDGLMEGGGLPNVADFFPILKWLDPQRIRKKMEKDIGQAMHIVAGFVKERIADQQSGQHKERKDFLDVLLEYEGEKEDEPAKLSERDVIILILK</sequence>
<evidence type="ECO:0000313" key="3">
    <source>
        <dbReference type="EMBL" id="KAF9593730.1"/>
    </source>
</evidence>
<dbReference type="Gene3D" id="1.10.630.10">
    <property type="entry name" value="Cytochrome P450"/>
    <property type="match status" value="1"/>
</dbReference>
<dbReference type="Proteomes" id="UP000631114">
    <property type="component" value="Unassembled WGS sequence"/>
</dbReference>
<dbReference type="SUPFAM" id="SSF48264">
    <property type="entry name" value="Cytochrome P450"/>
    <property type="match status" value="1"/>
</dbReference>
<dbReference type="OrthoDB" id="1055148at2759"/>
<proteinExistence type="inferred from homology"/>
<dbReference type="GO" id="GO:0044550">
    <property type="term" value="P:secondary metabolite biosynthetic process"/>
    <property type="evidence" value="ECO:0007669"/>
    <property type="project" value="UniProtKB-ARBA"/>
</dbReference>
<keyword evidence="4" id="KW-1185">Reference proteome</keyword>
<gene>
    <name evidence="3" type="ORF">IFM89_024734</name>
</gene>
<dbReference type="GO" id="GO:0020037">
    <property type="term" value="F:heme binding"/>
    <property type="evidence" value="ECO:0007669"/>
    <property type="project" value="InterPro"/>
</dbReference>
<dbReference type="InterPro" id="IPR001128">
    <property type="entry name" value="Cyt_P450"/>
</dbReference>
<reference evidence="3 4" key="1">
    <citation type="submission" date="2020-10" db="EMBL/GenBank/DDBJ databases">
        <title>The Coptis chinensis genome and diversification of protoberbering-type alkaloids.</title>
        <authorList>
            <person name="Wang B."/>
            <person name="Shu S."/>
            <person name="Song C."/>
            <person name="Liu Y."/>
        </authorList>
    </citation>
    <scope>NUCLEOTIDE SEQUENCE [LARGE SCALE GENOMIC DNA]</scope>
    <source>
        <strain evidence="3">HL-2020</strain>
        <tissue evidence="3">Leaf</tissue>
    </source>
</reference>
<organism evidence="3 4">
    <name type="scientific">Coptis chinensis</name>
    <dbReference type="NCBI Taxonomy" id="261450"/>
    <lineage>
        <taxon>Eukaryota</taxon>
        <taxon>Viridiplantae</taxon>
        <taxon>Streptophyta</taxon>
        <taxon>Embryophyta</taxon>
        <taxon>Tracheophyta</taxon>
        <taxon>Spermatophyta</taxon>
        <taxon>Magnoliopsida</taxon>
        <taxon>Ranunculales</taxon>
        <taxon>Ranunculaceae</taxon>
        <taxon>Coptidoideae</taxon>
        <taxon>Coptis</taxon>
    </lineage>
</organism>
<comment type="similarity">
    <text evidence="1">Belongs to the cytochrome P450 family.</text>
</comment>
<dbReference type="GO" id="GO:0016705">
    <property type="term" value="F:oxidoreductase activity, acting on paired donors, with incorporation or reduction of molecular oxygen"/>
    <property type="evidence" value="ECO:0007669"/>
    <property type="project" value="InterPro"/>
</dbReference>
<evidence type="ECO:0008006" key="5">
    <source>
        <dbReference type="Google" id="ProtNLM"/>
    </source>
</evidence>
<accession>A0A835H7H9</accession>
<evidence type="ECO:0000313" key="4">
    <source>
        <dbReference type="Proteomes" id="UP000631114"/>
    </source>
</evidence>
<protein>
    <recommendedName>
        <fullName evidence="5">Cytochrome P450</fullName>
    </recommendedName>
</protein>
<dbReference type="InterPro" id="IPR036396">
    <property type="entry name" value="Cyt_P450_sf"/>
</dbReference>
<comment type="caution">
    <text evidence="3">The sequence shown here is derived from an EMBL/GenBank/DDBJ whole genome shotgun (WGS) entry which is preliminary data.</text>
</comment>
<dbReference type="GO" id="GO:0004497">
    <property type="term" value="F:monooxygenase activity"/>
    <property type="evidence" value="ECO:0007669"/>
    <property type="project" value="InterPro"/>
</dbReference>
<dbReference type="Pfam" id="PF00067">
    <property type="entry name" value="p450"/>
    <property type="match status" value="1"/>
</dbReference>
<feature type="transmembrane region" description="Helical" evidence="2">
    <location>
        <begin position="6"/>
        <end position="24"/>
    </location>
</feature>
<keyword evidence="2" id="KW-0472">Membrane</keyword>
<evidence type="ECO:0000256" key="2">
    <source>
        <dbReference type="SAM" id="Phobius"/>
    </source>
</evidence>
<evidence type="ECO:0000256" key="1">
    <source>
        <dbReference type="ARBA" id="ARBA00010617"/>
    </source>
</evidence>
<dbReference type="PANTHER" id="PTHR47950">
    <property type="entry name" value="CYTOCHROME P450, FAMILY 76, SUBFAMILY C, POLYPEPTIDE 5-RELATED"/>
    <property type="match status" value="1"/>
</dbReference>
<dbReference type="AlphaFoldDB" id="A0A835H7H9"/>
<dbReference type="GO" id="GO:0005506">
    <property type="term" value="F:iron ion binding"/>
    <property type="evidence" value="ECO:0007669"/>
    <property type="project" value="InterPro"/>
</dbReference>
<keyword evidence="2" id="KW-0812">Transmembrane</keyword>
<dbReference type="EMBL" id="JADFTS010000008">
    <property type="protein sequence ID" value="KAF9593730.1"/>
    <property type="molecule type" value="Genomic_DNA"/>
</dbReference>
<dbReference type="PANTHER" id="PTHR47950:SF15">
    <property type="entry name" value="CYTOCHROME P450"/>
    <property type="match status" value="1"/>
</dbReference>